<proteinExistence type="predicted"/>
<dbReference type="RefSeq" id="WP_126985958.1">
    <property type="nucleotide sequence ID" value="NZ_ML133853.1"/>
</dbReference>
<dbReference type="InterPro" id="IPR018711">
    <property type="entry name" value="NAGPA"/>
</dbReference>
<dbReference type="PANTHER" id="PTHR40446">
    <property type="entry name" value="N-ACETYLGLUCOSAMINE-1-PHOSPHODIESTER ALPHA-N-ACETYLGLUCOSAMINIDASE"/>
    <property type="match status" value="1"/>
</dbReference>
<dbReference type="AlphaFoldDB" id="A0A426SM88"/>
<protein>
    <recommendedName>
        <fullName evidence="7">Multidrug transporter</fullName>
    </recommendedName>
</protein>
<dbReference type="InterPro" id="IPR004843">
    <property type="entry name" value="Calcineurin-like_PHP"/>
</dbReference>
<organism evidence="5 6">
    <name type="scientific">Brachybacterium paraconglomeratum</name>
    <dbReference type="NCBI Taxonomy" id="173362"/>
    <lineage>
        <taxon>Bacteria</taxon>
        <taxon>Bacillati</taxon>
        <taxon>Actinomycetota</taxon>
        <taxon>Actinomycetes</taxon>
        <taxon>Micrococcales</taxon>
        <taxon>Dermabacteraceae</taxon>
        <taxon>Brachybacterium</taxon>
    </lineage>
</organism>
<feature type="chain" id="PRO_5019193883" description="Multidrug transporter" evidence="2">
    <location>
        <begin position="35"/>
        <end position="1130"/>
    </location>
</feature>
<feature type="region of interest" description="Disordered" evidence="1">
    <location>
        <begin position="607"/>
        <end position="626"/>
    </location>
</feature>
<feature type="signal peptide" evidence="2">
    <location>
        <begin position="1"/>
        <end position="34"/>
    </location>
</feature>
<evidence type="ECO:0000313" key="5">
    <source>
        <dbReference type="EMBL" id="RRR19302.1"/>
    </source>
</evidence>
<evidence type="ECO:0008006" key="7">
    <source>
        <dbReference type="Google" id="ProtNLM"/>
    </source>
</evidence>
<accession>A0A426SM88</accession>
<feature type="domain" description="Calcineurin-like phosphoesterase" evidence="3">
    <location>
        <begin position="769"/>
        <end position="862"/>
    </location>
</feature>
<sequence length="1130" mass="117540">MPSVPRTPALTQTRWLALLAAFALLLPVLPTAPAAAEVTDEQLAEGGVLRDSQDYRVAPGLDLTTFSRLEEGGWKEGSVLTADLTESTLSVDVTDDGTVTGRSPLSDVMHAGERGDRAVAAVNGTFFDINHSDAPLRTSMSSDGVRMGTSQAMPALTLADGKAAIQALSASGELTTADGAVRELEGINNPSLPEDGIGVYTAAWGDYTLDRPVGAPEAMSEEIALATIVDGTVTEVTEVQDSAGDPEIPEDGQVLLGREDGAGMVADLEVGDEVDIEIGPDQDVDLGIAGSHQILEDGEVPDMGEDSLVTTSHPRTAVGVSRDGSELFVLVLDGRSTASTGMTLPELGQILSDMGAHNAVNLDGGGSSALAARTAGSESEAIWNSPSDGVVREVPNALVFYSDAPAEELADVQTSLALEGEDAVFPGLQRSPEATGLAADLSPLMADGAFTAEGAVELEQSDQAGAAVRGTGPGGGAVTYTAAGHEARQELRVLGEPVGLQASERSLNLPDAETSRTVALTGYDADGRRARIETADVEATVSDGFEVTDDGLGSWGVRATGEAATGTLTLRAAGLSTTVPLTHGTEEQQVLDFSDLSAFSDDAARATGSFEAAEGPAGEDGEPTPGVRMTYDFTTSSATRGYYLVADEPVTVEGSTQALTMDVLSDGSGAWPRLQVRDGEGTVTNLDGENLDGEGWQSVRFTVPEGLPQPLTVERLRIMETRPEAQYTGDITVANLRATTTPQAELPEEPRIHDAALLANGDVSDRPQRIAVMSDAQFVAASPDSDAVEGARRTLREIREASPDLLVINGDLVDEASPEDFALAQRILEEEWTSDIPYVYVPGNHEVMGGDIANFEEAFGPTSTAQDLGATKVITMNSAPGTLAGDGLGQLEMLEEQLGEVAESDALTGAVVFFHHPTDDPLPSESSQLSDQREARAIEEQLAEFRRTTGKSVALVSAHAGVFHGGAVEGVTTLVNGNSGKSPAGTPATGGFTGWTMLGIDPASGVVGRNPATQDRVDWLAAETRPWVDSLAVEGRDQLAVGEVGEVSATLTQDGREVPVAWPVTAQWGGTGVHVATGGAGDEHPDRRDVVRVDPRTGEMTGLRRGAATVTVTVNGETARMTVKVAGEGR</sequence>
<evidence type="ECO:0000259" key="3">
    <source>
        <dbReference type="Pfam" id="PF00149"/>
    </source>
</evidence>
<dbReference type="Proteomes" id="UP000274327">
    <property type="component" value="Unassembled WGS sequence"/>
</dbReference>
<gene>
    <name evidence="5" type="ORF">DS079_06645</name>
</gene>
<dbReference type="GO" id="GO:0016787">
    <property type="term" value="F:hydrolase activity"/>
    <property type="evidence" value="ECO:0007669"/>
    <property type="project" value="InterPro"/>
</dbReference>
<dbReference type="InterPro" id="IPR029052">
    <property type="entry name" value="Metallo-depent_PP-like"/>
</dbReference>
<evidence type="ECO:0000313" key="6">
    <source>
        <dbReference type="Proteomes" id="UP000274327"/>
    </source>
</evidence>
<dbReference type="PANTHER" id="PTHR40446:SF2">
    <property type="entry name" value="N-ACETYLGLUCOSAMINE-1-PHOSPHODIESTER ALPHA-N-ACETYLGLUCOSAMINIDASE"/>
    <property type="match status" value="1"/>
</dbReference>
<dbReference type="Pfam" id="PF09992">
    <property type="entry name" value="NAGPA"/>
    <property type="match status" value="1"/>
</dbReference>
<dbReference type="Gene3D" id="3.60.21.10">
    <property type="match status" value="1"/>
</dbReference>
<reference evidence="5 6" key="1">
    <citation type="submission" date="2018-07" db="EMBL/GenBank/DDBJ databases">
        <title>Brachybacteriurn paraconglorneratum KCTC 9916.</title>
        <authorList>
            <person name="Li Y."/>
        </authorList>
    </citation>
    <scope>NUCLEOTIDE SEQUENCE [LARGE SCALE GENOMIC DNA]</scope>
    <source>
        <strain evidence="5 6">KCTC 9916</strain>
    </source>
</reference>
<dbReference type="SUPFAM" id="SSF56300">
    <property type="entry name" value="Metallo-dependent phosphatases"/>
    <property type="match status" value="1"/>
</dbReference>
<dbReference type="Pfam" id="PF00149">
    <property type="entry name" value="Metallophos"/>
    <property type="match status" value="1"/>
</dbReference>
<keyword evidence="6" id="KW-1185">Reference proteome</keyword>
<evidence type="ECO:0000256" key="1">
    <source>
        <dbReference type="SAM" id="MobiDB-lite"/>
    </source>
</evidence>
<keyword evidence="2" id="KW-0732">Signal</keyword>
<dbReference type="EMBL" id="QOCI01000003">
    <property type="protein sequence ID" value="RRR19302.1"/>
    <property type="molecule type" value="Genomic_DNA"/>
</dbReference>
<name>A0A426SM88_9MICO</name>
<feature type="domain" description="Phosphodiester glycosidase" evidence="4">
    <location>
        <begin position="229"/>
        <end position="401"/>
    </location>
</feature>
<evidence type="ECO:0000256" key="2">
    <source>
        <dbReference type="SAM" id="SignalP"/>
    </source>
</evidence>
<comment type="caution">
    <text evidence="5">The sequence shown here is derived from an EMBL/GenBank/DDBJ whole genome shotgun (WGS) entry which is preliminary data.</text>
</comment>
<dbReference type="GeneID" id="78120698"/>
<evidence type="ECO:0000259" key="4">
    <source>
        <dbReference type="Pfam" id="PF09992"/>
    </source>
</evidence>